<dbReference type="Proteomes" id="UP000828390">
    <property type="component" value="Unassembled WGS sequence"/>
</dbReference>
<dbReference type="EMBL" id="JAIWYP010000011">
    <property type="protein sequence ID" value="KAH3741302.1"/>
    <property type="molecule type" value="Genomic_DNA"/>
</dbReference>
<reference evidence="1" key="1">
    <citation type="journal article" date="2019" name="bioRxiv">
        <title>The Genome of the Zebra Mussel, Dreissena polymorpha: A Resource for Invasive Species Research.</title>
        <authorList>
            <person name="McCartney M.A."/>
            <person name="Auch B."/>
            <person name="Kono T."/>
            <person name="Mallez S."/>
            <person name="Zhang Y."/>
            <person name="Obille A."/>
            <person name="Becker A."/>
            <person name="Abrahante J.E."/>
            <person name="Garbe J."/>
            <person name="Badalamenti J.P."/>
            <person name="Herman A."/>
            <person name="Mangelson H."/>
            <person name="Liachko I."/>
            <person name="Sullivan S."/>
            <person name="Sone E.D."/>
            <person name="Koren S."/>
            <person name="Silverstein K.A.T."/>
            <person name="Beckman K.B."/>
            <person name="Gohl D.M."/>
        </authorList>
    </citation>
    <scope>NUCLEOTIDE SEQUENCE</scope>
    <source>
        <strain evidence="1">Duluth1</strain>
        <tissue evidence="1">Whole animal</tissue>
    </source>
</reference>
<organism evidence="1 2">
    <name type="scientific">Dreissena polymorpha</name>
    <name type="common">Zebra mussel</name>
    <name type="synonym">Mytilus polymorpha</name>
    <dbReference type="NCBI Taxonomy" id="45954"/>
    <lineage>
        <taxon>Eukaryota</taxon>
        <taxon>Metazoa</taxon>
        <taxon>Spiralia</taxon>
        <taxon>Lophotrochozoa</taxon>
        <taxon>Mollusca</taxon>
        <taxon>Bivalvia</taxon>
        <taxon>Autobranchia</taxon>
        <taxon>Heteroconchia</taxon>
        <taxon>Euheterodonta</taxon>
        <taxon>Imparidentia</taxon>
        <taxon>Neoheterodontei</taxon>
        <taxon>Myida</taxon>
        <taxon>Dreissenoidea</taxon>
        <taxon>Dreissenidae</taxon>
        <taxon>Dreissena</taxon>
    </lineage>
</organism>
<gene>
    <name evidence="1" type="ORF">DPMN_048024</name>
</gene>
<evidence type="ECO:0000313" key="1">
    <source>
        <dbReference type="EMBL" id="KAH3741302.1"/>
    </source>
</evidence>
<name>A0A9D4D9V6_DREPO</name>
<comment type="caution">
    <text evidence="1">The sequence shown here is derived from an EMBL/GenBank/DDBJ whole genome shotgun (WGS) entry which is preliminary data.</text>
</comment>
<reference evidence="1" key="2">
    <citation type="submission" date="2020-11" db="EMBL/GenBank/DDBJ databases">
        <authorList>
            <person name="McCartney M.A."/>
            <person name="Auch B."/>
            <person name="Kono T."/>
            <person name="Mallez S."/>
            <person name="Becker A."/>
            <person name="Gohl D.M."/>
            <person name="Silverstein K.A.T."/>
            <person name="Koren S."/>
            <person name="Bechman K.B."/>
            <person name="Herman A."/>
            <person name="Abrahante J.E."/>
            <person name="Garbe J."/>
        </authorList>
    </citation>
    <scope>NUCLEOTIDE SEQUENCE</scope>
    <source>
        <strain evidence="1">Duluth1</strain>
        <tissue evidence="1">Whole animal</tissue>
    </source>
</reference>
<protein>
    <submittedName>
        <fullName evidence="1">Uncharacterized protein</fullName>
    </submittedName>
</protein>
<proteinExistence type="predicted"/>
<keyword evidence="2" id="KW-1185">Reference proteome</keyword>
<evidence type="ECO:0000313" key="2">
    <source>
        <dbReference type="Proteomes" id="UP000828390"/>
    </source>
</evidence>
<sequence length="60" mass="7110">MIEEPSVRTTGYGQNSFRFEAARVWNSLPPDLRRSDNYNEFRRLVRTWTGPKCKCSLCRL</sequence>
<accession>A0A9D4D9V6</accession>
<dbReference type="AlphaFoldDB" id="A0A9D4D9V6"/>